<comment type="similarity">
    <text evidence="2">Belongs to the ABC transporter superfamily. ABCA family.</text>
</comment>
<dbReference type="GeneID" id="117662940"/>
<keyword evidence="3" id="KW-0813">Transport</keyword>
<feature type="transmembrane region" description="Helical" evidence="11">
    <location>
        <begin position="1151"/>
        <end position="1181"/>
    </location>
</feature>
<evidence type="ECO:0000256" key="3">
    <source>
        <dbReference type="ARBA" id="ARBA00022448"/>
    </source>
</evidence>
<feature type="transmembrane region" description="Helical" evidence="11">
    <location>
        <begin position="297"/>
        <end position="317"/>
    </location>
</feature>
<evidence type="ECO:0000256" key="4">
    <source>
        <dbReference type="ARBA" id="ARBA00022692"/>
    </source>
</evidence>
<dbReference type="SUPFAM" id="SSF52540">
    <property type="entry name" value="P-loop containing nucleoside triphosphate hydrolases"/>
    <property type="match status" value="2"/>
</dbReference>
<dbReference type="InterPro" id="IPR026082">
    <property type="entry name" value="ABCA"/>
</dbReference>
<keyword evidence="7" id="KW-0067">ATP-binding</keyword>
<dbReference type="PANTHER" id="PTHR19229">
    <property type="entry name" value="ATP-BINDING CASSETTE TRANSPORTER SUBFAMILY A ABCA"/>
    <property type="match status" value="1"/>
</dbReference>
<sequence length="1616" mass="184937">MQKPRIRERSVCQQTAALLWKNVILKWRMRMHSFQEWSSSLALLIAAIIMANTIYYEFPEEIPLAILGKLPRNNTGLRIAYTPNTTLAREIMDKIETISILKGVETEAMEDEKVMEEAQVEETDLIGVIFQDEVSYRLRFPSHIMVSPNQHIGGIDFCDDFTSSDCLNPRYWFQGFVSLQSSIDSALIERITNHSVWEEMQSLNGIRMRSYSIMQGNELDNCLLTWLLTLYYSPFMYFLAQTLSREKRKLKEVMKTMGLRDAAFWLSWGLLYGVYILILSGAFAFLLQHFYFYLNNISALFVLFFLYGISCICFCFMMSSLLKKAKTTAFVVILLNLCFGVLSITASYKLMPSALELILNIFCPFAFGVGLSKVFYFQKYGRAFSFSDIMSESFILFLLFDIVLYMLLTLYFDKIVPDKYGLPYPPLFFLKKNYWFKSRKPYTNGVPTNEHSHRNIFSENIEPVPPEFNGKEAIRLNNIKKTYKVEKTSTEALKGLSLDIFEGQITAILGRNGAGKTTLLNILGGLSKPTDGSATILEYNIAEREEMEQIRQFSGVCPQFNIQFEYLTVKENLKTFAKIKGIPFSDIENEVEKIQTLLDISAIQNTLAKNLSGGQKRKLTLAITFLGQPQVLLLDEPTAGLDPYSRHQVWSLLNEQKAGRVILLTTQFMDEADIFSDRKAIISHGSLNCVGSSLFLKKKWGIGYHLRMHINETCDSERTTSLVKHYIPSVKLSGQHENELTYILPSEHVNKFPDLFNEIDQQRDLGVIDYGVTMTTLEDVFLKLEGNEKNCDDYGVRHEGEEEEPGKDEMEQDLLLLSEMGKVTVKGFELWRQQVCAIARMHFLNLKRECKIWGGLLLISGIIIVPYIVKIASSGVSLTMHYAELHPGLYFQPGKWNFKENSGLLILNNTGEKIDDFVQGVKNQNILMDVISGNNISDQLIHNGAIQVDTEDKKYRFTLMCHTEIANCYPVLVNIISNAFLHMLNSTARLRIWSQIFLEKIQQTRFVFDPLDIQMFEAFFLMPALPPQFAMMSMQDYKIKAHSQLRISGLLPSVYWCGQALIDVPLHFALLVLALWPWFLRLIVISHMELNILDLLLVIFLLGYSTSIVLFLYVIAFIFRKNMHTASFWSFILILVSVISFAILSTSESHLIYLLDVFIPTCPTMSFLFSFSTMLGFFYAFGGEDISHIWISAFMPYIHSIIFLFLLRCLVSKYEKPVMRRDPVFRISPQRRRTHQNPEELSEENDRDVLDERTRAQNALTSDNEEEKPVIIVHNLRKEYGKACSIPFCNRKQRRKLATRNVSFCVKKGEILGLLGPNGAGKSTTISMIMGAVAPTAGQVQIKGADGAVTEENAAFGYCPQENLLWPNLTMKEHLEIFAAVKGIRKDDATMAINRITRVLDLEEHLKKTTKTLSAGLRRKLCFALSMLSNPTVWFLDEPTTGLDPKGKHQVWRAIHTMLQNKDKGAILTTHHMEEAEAVCDRVAIMVSGQLRCLGSIQYLKSKFGKNYLLQIKVKGVEQGDLVNTQILKMFPQAARQERISTLLVYKIPMEDALPLSKAFSMLEKEKQLFNLEEYSFSLNTLEQVFLELCKEQERDYFDSTPNTTFDWKKLQEGDL</sequence>
<dbReference type="Pfam" id="PF12698">
    <property type="entry name" value="ABC2_membrane_3"/>
    <property type="match status" value="1"/>
</dbReference>
<dbReference type="GO" id="GO:0140359">
    <property type="term" value="F:ABC-type transporter activity"/>
    <property type="evidence" value="ECO:0007669"/>
    <property type="project" value="InterPro"/>
</dbReference>
<evidence type="ECO:0000256" key="1">
    <source>
        <dbReference type="ARBA" id="ARBA00004141"/>
    </source>
</evidence>
<dbReference type="InterPro" id="IPR013525">
    <property type="entry name" value="ABC2_TM"/>
</dbReference>
<feature type="domain" description="ABC transporter" evidence="12">
    <location>
        <begin position="474"/>
        <end position="709"/>
    </location>
</feature>
<name>A0A6P9BK98_PANGU</name>
<feature type="transmembrane region" description="Helical" evidence="11">
    <location>
        <begin position="37"/>
        <end position="56"/>
    </location>
</feature>
<feature type="transmembrane region" description="Helical" evidence="11">
    <location>
        <begin position="1068"/>
        <end position="1084"/>
    </location>
</feature>
<feature type="region of interest" description="Disordered" evidence="10">
    <location>
        <begin position="1229"/>
        <end position="1250"/>
    </location>
</feature>
<keyword evidence="6" id="KW-0547">Nucleotide-binding</keyword>
<feature type="transmembrane region" description="Helical" evidence="11">
    <location>
        <begin position="389"/>
        <end position="412"/>
    </location>
</feature>
<dbReference type="CDD" id="cd03263">
    <property type="entry name" value="ABC_subfamily_A"/>
    <property type="match status" value="2"/>
</dbReference>
<evidence type="ECO:0000256" key="9">
    <source>
        <dbReference type="ARBA" id="ARBA00023136"/>
    </source>
</evidence>
<dbReference type="GO" id="GO:0016887">
    <property type="term" value="F:ATP hydrolysis activity"/>
    <property type="evidence" value="ECO:0007669"/>
    <property type="project" value="InterPro"/>
</dbReference>
<gene>
    <name evidence="14" type="primary">LOC117662940</name>
</gene>
<dbReference type="GO" id="GO:0005886">
    <property type="term" value="C:plasma membrane"/>
    <property type="evidence" value="ECO:0007669"/>
    <property type="project" value="UniProtKB-ARBA"/>
</dbReference>
<dbReference type="OMA" id="GVCYHMP"/>
<dbReference type="SMART" id="SM00382">
    <property type="entry name" value="AAA"/>
    <property type="match status" value="2"/>
</dbReference>
<dbReference type="FunFam" id="3.40.50.300:FF:000436">
    <property type="entry name" value="ATP binding cassette subfamily A member 9"/>
    <property type="match status" value="1"/>
</dbReference>
<feature type="transmembrane region" description="Helical" evidence="11">
    <location>
        <begin position="852"/>
        <end position="869"/>
    </location>
</feature>
<feature type="domain" description="ABC transporter" evidence="12">
    <location>
        <begin position="1271"/>
        <end position="1513"/>
    </location>
</feature>
<feature type="transmembrane region" description="Helical" evidence="11">
    <location>
        <begin position="264"/>
        <end position="291"/>
    </location>
</feature>
<keyword evidence="9 11" id="KW-0472">Membrane</keyword>
<feature type="transmembrane region" description="Helical" evidence="11">
    <location>
        <begin position="1096"/>
        <end position="1120"/>
    </location>
</feature>
<dbReference type="OrthoDB" id="8061355at2759"/>
<dbReference type="Proteomes" id="UP001652622">
    <property type="component" value="Unplaced"/>
</dbReference>
<dbReference type="RefSeq" id="XP_034268586.1">
    <property type="nucleotide sequence ID" value="XM_034412695.2"/>
</dbReference>
<feature type="transmembrane region" description="Helical" evidence="11">
    <location>
        <begin position="329"/>
        <end position="351"/>
    </location>
</feature>
<evidence type="ECO:0000259" key="12">
    <source>
        <dbReference type="PROSITE" id="PS50893"/>
    </source>
</evidence>
<keyword evidence="13" id="KW-1185">Reference proteome</keyword>
<dbReference type="InterPro" id="IPR003439">
    <property type="entry name" value="ABC_transporter-like_ATP-bd"/>
</dbReference>
<comment type="subcellular location">
    <subcellularLocation>
        <location evidence="1">Membrane</location>
        <topology evidence="1">Multi-pass membrane protein</topology>
    </subcellularLocation>
</comment>
<accession>A0A6P9BK98</accession>
<dbReference type="KEGG" id="pgut:117662940"/>
<reference evidence="14" key="1">
    <citation type="submission" date="2025-08" db="UniProtKB">
        <authorList>
            <consortium name="RefSeq"/>
        </authorList>
    </citation>
    <scope>IDENTIFICATION</scope>
    <source>
        <tissue evidence="14">Blood</tissue>
    </source>
</reference>
<evidence type="ECO:0000256" key="8">
    <source>
        <dbReference type="ARBA" id="ARBA00022989"/>
    </source>
</evidence>
<evidence type="ECO:0000256" key="5">
    <source>
        <dbReference type="ARBA" id="ARBA00022737"/>
    </source>
</evidence>
<evidence type="ECO:0000256" key="10">
    <source>
        <dbReference type="SAM" id="MobiDB-lite"/>
    </source>
</evidence>
<dbReference type="InterPro" id="IPR003593">
    <property type="entry name" value="AAA+_ATPase"/>
</dbReference>
<dbReference type="PROSITE" id="PS50893">
    <property type="entry name" value="ABC_TRANSPORTER_2"/>
    <property type="match status" value="2"/>
</dbReference>
<dbReference type="Gene3D" id="3.40.50.300">
    <property type="entry name" value="P-loop containing nucleotide triphosphate hydrolases"/>
    <property type="match status" value="2"/>
</dbReference>
<evidence type="ECO:0000313" key="13">
    <source>
        <dbReference type="Proteomes" id="UP001652622"/>
    </source>
</evidence>
<proteinExistence type="inferred from homology"/>
<feature type="transmembrane region" description="Helical" evidence="11">
    <location>
        <begin position="1126"/>
        <end position="1144"/>
    </location>
</feature>
<keyword evidence="8 11" id="KW-1133">Transmembrane helix</keyword>
<dbReference type="InterPro" id="IPR017871">
    <property type="entry name" value="ABC_transporter-like_CS"/>
</dbReference>
<evidence type="ECO:0000256" key="6">
    <source>
        <dbReference type="ARBA" id="ARBA00022741"/>
    </source>
</evidence>
<dbReference type="InParanoid" id="A0A6P9BK98"/>
<dbReference type="GO" id="GO:0005524">
    <property type="term" value="F:ATP binding"/>
    <property type="evidence" value="ECO:0007669"/>
    <property type="project" value="UniProtKB-KW"/>
</dbReference>
<dbReference type="FunFam" id="3.40.50.300:FF:000335">
    <property type="entry name" value="ATP binding cassette subfamily A member 5"/>
    <property type="match status" value="1"/>
</dbReference>
<keyword evidence="5" id="KW-0677">Repeat</keyword>
<dbReference type="GO" id="GO:0005319">
    <property type="term" value="F:lipid transporter activity"/>
    <property type="evidence" value="ECO:0007669"/>
    <property type="project" value="TreeGrafter"/>
</dbReference>
<dbReference type="Pfam" id="PF00005">
    <property type="entry name" value="ABC_tran"/>
    <property type="match status" value="2"/>
</dbReference>
<feature type="transmembrane region" description="Helical" evidence="11">
    <location>
        <begin position="223"/>
        <end position="243"/>
    </location>
</feature>
<feature type="transmembrane region" description="Helical" evidence="11">
    <location>
        <begin position="357"/>
        <end position="377"/>
    </location>
</feature>
<dbReference type="Pfam" id="PF23321">
    <property type="entry name" value="R1_ABCA1"/>
    <property type="match status" value="1"/>
</dbReference>
<evidence type="ECO:0000256" key="2">
    <source>
        <dbReference type="ARBA" id="ARBA00008869"/>
    </source>
</evidence>
<feature type="transmembrane region" description="Helical" evidence="11">
    <location>
        <begin position="1187"/>
        <end position="1211"/>
    </location>
</feature>
<evidence type="ECO:0000256" key="11">
    <source>
        <dbReference type="SAM" id="Phobius"/>
    </source>
</evidence>
<protein>
    <submittedName>
        <fullName evidence="14">ABC-type organic anion transporter ABCA8-like isoform X1</fullName>
    </submittedName>
</protein>
<keyword evidence="4 11" id="KW-0812">Transmembrane</keyword>
<dbReference type="PANTHER" id="PTHR19229:SF274">
    <property type="entry name" value="ABC-TYPE ORGANIC ANION TRANSPORTER ABCA8"/>
    <property type="match status" value="1"/>
</dbReference>
<organism evidence="13 14">
    <name type="scientific">Pantherophis guttatus</name>
    <name type="common">Corn snake</name>
    <name type="synonym">Elaphe guttata</name>
    <dbReference type="NCBI Taxonomy" id="94885"/>
    <lineage>
        <taxon>Eukaryota</taxon>
        <taxon>Metazoa</taxon>
        <taxon>Chordata</taxon>
        <taxon>Craniata</taxon>
        <taxon>Vertebrata</taxon>
        <taxon>Euteleostomi</taxon>
        <taxon>Lepidosauria</taxon>
        <taxon>Squamata</taxon>
        <taxon>Bifurcata</taxon>
        <taxon>Unidentata</taxon>
        <taxon>Episquamata</taxon>
        <taxon>Toxicofera</taxon>
        <taxon>Serpentes</taxon>
        <taxon>Colubroidea</taxon>
        <taxon>Colubridae</taxon>
        <taxon>Colubrinae</taxon>
        <taxon>Pantherophis</taxon>
    </lineage>
</organism>
<dbReference type="InterPro" id="IPR056264">
    <property type="entry name" value="R2_ABCA1-4-like"/>
</dbReference>
<evidence type="ECO:0000313" key="14">
    <source>
        <dbReference type="RefSeq" id="XP_034268586.1"/>
    </source>
</evidence>
<evidence type="ECO:0000256" key="7">
    <source>
        <dbReference type="ARBA" id="ARBA00022840"/>
    </source>
</evidence>
<dbReference type="PROSITE" id="PS00211">
    <property type="entry name" value="ABC_TRANSPORTER_1"/>
    <property type="match status" value="1"/>
</dbReference>
<dbReference type="InterPro" id="IPR027417">
    <property type="entry name" value="P-loop_NTPase"/>
</dbReference>